<feature type="transmembrane region" description="Helical" evidence="6">
    <location>
        <begin position="7"/>
        <end position="26"/>
    </location>
</feature>
<keyword evidence="8" id="KW-1185">Reference proteome</keyword>
<evidence type="ECO:0000256" key="3">
    <source>
        <dbReference type="ARBA" id="ARBA00022692"/>
    </source>
</evidence>
<evidence type="ECO:0000256" key="5">
    <source>
        <dbReference type="ARBA" id="ARBA00023136"/>
    </source>
</evidence>
<name>A0A6A5K802_9PLEO</name>
<comment type="similarity">
    <text evidence="2">Belongs to the IFI6/IFI27 family.</text>
</comment>
<keyword evidence="3 6" id="KW-0812">Transmembrane</keyword>
<proteinExistence type="inferred from homology"/>
<dbReference type="InterPro" id="IPR038213">
    <property type="entry name" value="IFI6/IFI27-like_sf"/>
</dbReference>
<keyword evidence="4 6" id="KW-1133">Transmembrane helix</keyword>
<dbReference type="Proteomes" id="UP000800040">
    <property type="component" value="Unassembled WGS sequence"/>
</dbReference>
<dbReference type="EMBL" id="ML975442">
    <property type="protein sequence ID" value="KAF1829473.1"/>
    <property type="molecule type" value="Genomic_DNA"/>
</dbReference>
<evidence type="ECO:0000313" key="8">
    <source>
        <dbReference type="Proteomes" id="UP000800040"/>
    </source>
</evidence>
<keyword evidence="5 6" id="KW-0472">Membrane</keyword>
<evidence type="ECO:0000256" key="2">
    <source>
        <dbReference type="ARBA" id="ARBA00007262"/>
    </source>
</evidence>
<sequence>GFVIQHPIMCSMIALGVLAVIAPWVLPELGFGELGPVEGTFASWWQSNYGGLVPKGSLFSFLQRLGMKYHPILV</sequence>
<dbReference type="Gene3D" id="6.10.110.10">
    <property type="match status" value="1"/>
</dbReference>
<dbReference type="OrthoDB" id="440424at2759"/>
<accession>A0A6A5K802</accession>
<reference evidence="7" key="1">
    <citation type="submission" date="2020-01" db="EMBL/GenBank/DDBJ databases">
        <authorList>
            <consortium name="DOE Joint Genome Institute"/>
            <person name="Haridas S."/>
            <person name="Albert R."/>
            <person name="Binder M."/>
            <person name="Bloem J."/>
            <person name="Labutti K."/>
            <person name="Salamov A."/>
            <person name="Andreopoulos B."/>
            <person name="Baker S.E."/>
            <person name="Barry K."/>
            <person name="Bills G."/>
            <person name="Bluhm B.H."/>
            <person name="Cannon C."/>
            <person name="Castanera R."/>
            <person name="Culley D.E."/>
            <person name="Daum C."/>
            <person name="Ezra D."/>
            <person name="Gonzalez J.B."/>
            <person name="Henrissat B."/>
            <person name="Kuo A."/>
            <person name="Liang C."/>
            <person name="Lipzen A."/>
            <person name="Lutzoni F."/>
            <person name="Magnuson J."/>
            <person name="Mondo S."/>
            <person name="Nolan M."/>
            <person name="Ohm R."/>
            <person name="Pangilinan J."/>
            <person name="Park H.-J."/>
            <person name="Ramirez L."/>
            <person name="Alfaro M."/>
            <person name="Sun H."/>
            <person name="Tritt A."/>
            <person name="Yoshinaga Y."/>
            <person name="Zwiers L.-H."/>
            <person name="Turgeon B.G."/>
            <person name="Goodwin S.B."/>
            <person name="Spatafora J.W."/>
            <person name="Crous P.W."/>
            <person name="Grigoriev I.V."/>
        </authorList>
    </citation>
    <scope>NUCLEOTIDE SEQUENCE</scope>
    <source>
        <strain evidence="7">P77</strain>
    </source>
</reference>
<dbReference type="AlphaFoldDB" id="A0A6A5K802"/>
<feature type="non-terminal residue" evidence="7">
    <location>
        <position position="1"/>
    </location>
</feature>
<dbReference type="GO" id="GO:0016020">
    <property type="term" value="C:membrane"/>
    <property type="evidence" value="ECO:0007669"/>
    <property type="project" value="UniProtKB-SubCell"/>
</dbReference>
<comment type="subcellular location">
    <subcellularLocation>
        <location evidence="1">Membrane</location>
        <topology evidence="1">Multi-pass membrane protein</topology>
    </subcellularLocation>
</comment>
<evidence type="ECO:0000313" key="7">
    <source>
        <dbReference type="EMBL" id="KAF1829473.1"/>
    </source>
</evidence>
<dbReference type="InterPro" id="IPR009311">
    <property type="entry name" value="IFI6/IFI27-like"/>
</dbReference>
<protein>
    <submittedName>
        <fullName evidence="7">Uncharacterized protein</fullName>
    </submittedName>
</protein>
<dbReference type="Pfam" id="PF06140">
    <property type="entry name" value="Ifi-6-16"/>
    <property type="match status" value="1"/>
</dbReference>
<evidence type="ECO:0000256" key="4">
    <source>
        <dbReference type="ARBA" id="ARBA00022989"/>
    </source>
</evidence>
<organism evidence="7 8">
    <name type="scientific">Decorospora gaudefroyi</name>
    <dbReference type="NCBI Taxonomy" id="184978"/>
    <lineage>
        <taxon>Eukaryota</taxon>
        <taxon>Fungi</taxon>
        <taxon>Dikarya</taxon>
        <taxon>Ascomycota</taxon>
        <taxon>Pezizomycotina</taxon>
        <taxon>Dothideomycetes</taxon>
        <taxon>Pleosporomycetidae</taxon>
        <taxon>Pleosporales</taxon>
        <taxon>Pleosporineae</taxon>
        <taxon>Pleosporaceae</taxon>
        <taxon>Decorospora</taxon>
    </lineage>
</organism>
<evidence type="ECO:0000256" key="6">
    <source>
        <dbReference type="SAM" id="Phobius"/>
    </source>
</evidence>
<evidence type="ECO:0000256" key="1">
    <source>
        <dbReference type="ARBA" id="ARBA00004141"/>
    </source>
</evidence>
<gene>
    <name evidence="7" type="ORF">BDW02DRAFT_509881</name>
</gene>